<evidence type="ECO:0000313" key="1">
    <source>
        <dbReference type="EMBL" id="JAD53789.1"/>
    </source>
</evidence>
<accession>A0A0A9APX3</accession>
<proteinExistence type="predicted"/>
<reference evidence="1" key="2">
    <citation type="journal article" date="2015" name="Data Brief">
        <title>Shoot transcriptome of the giant reed, Arundo donax.</title>
        <authorList>
            <person name="Barrero R.A."/>
            <person name="Guerrero F.D."/>
            <person name="Moolhuijzen P."/>
            <person name="Goolsby J.A."/>
            <person name="Tidwell J."/>
            <person name="Bellgard S.E."/>
            <person name="Bellgard M.I."/>
        </authorList>
    </citation>
    <scope>NUCLEOTIDE SEQUENCE</scope>
    <source>
        <tissue evidence="1">Shoot tissue taken approximately 20 cm above the soil surface</tissue>
    </source>
</reference>
<reference evidence="1" key="1">
    <citation type="submission" date="2014-09" db="EMBL/GenBank/DDBJ databases">
        <authorList>
            <person name="Magalhaes I.L.F."/>
            <person name="Oliveira U."/>
            <person name="Santos F.R."/>
            <person name="Vidigal T.H.D.A."/>
            <person name="Brescovit A.D."/>
            <person name="Santos A.J."/>
        </authorList>
    </citation>
    <scope>NUCLEOTIDE SEQUENCE</scope>
    <source>
        <tissue evidence="1">Shoot tissue taken approximately 20 cm above the soil surface</tissue>
    </source>
</reference>
<sequence length="80" mass="9082">MMIKKRRAWKSLMMTTRTTIVLIMMVLIRLSCATTQTSFAYCAVGHQYILVCYTDVCSLLGTQTMLVLRTSATRCLVIIL</sequence>
<organism evidence="1">
    <name type="scientific">Arundo donax</name>
    <name type="common">Giant reed</name>
    <name type="synonym">Donax arundinaceus</name>
    <dbReference type="NCBI Taxonomy" id="35708"/>
    <lineage>
        <taxon>Eukaryota</taxon>
        <taxon>Viridiplantae</taxon>
        <taxon>Streptophyta</taxon>
        <taxon>Embryophyta</taxon>
        <taxon>Tracheophyta</taxon>
        <taxon>Spermatophyta</taxon>
        <taxon>Magnoliopsida</taxon>
        <taxon>Liliopsida</taxon>
        <taxon>Poales</taxon>
        <taxon>Poaceae</taxon>
        <taxon>PACMAD clade</taxon>
        <taxon>Arundinoideae</taxon>
        <taxon>Arundineae</taxon>
        <taxon>Arundo</taxon>
    </lineage>
</organism>
<protein>
    <submittedName>
        <fullName evidence="1">Uncharacterized protein</fullName>
    </submittedName>
</protein>
<name>A0A0A9APX3_ARUDO</name>
<dbReference type="AlphaFoldDB" id="A0A0A9APX3"/>
<dbReference type="EMBL" id="GBRH01244106">
    <property type="protein sequence ID" value="JAD53789.1"/>
    <property type="molecule type" value="Transcribed_RNA"/>
</dbReference>